<feature type="transmembrane region" description="Helical" evidence="1">
    <location>
        <begin position="14"/>
        <end position="35"/>
    </location>
</feature>
<accession>A0A0A9FAH3</accession>
<organism evidence="2">
    <name type="scientific">Arundo donax</name>
    <name type="common">Giant reed</name>
    <name type="synonym">Donax arundinaceus</name>
    <dbReference type="NCBI Taxonomy" id="35708"/>
    <lineage>
        <taxon>Eukaryota</taxon>
        <taxon>Viridiplantae</taxon>
        <taxon>Streptophyta</taxon>
        <taxon>Embryophyta</taxon>
        <taxon>Tracheophyta</taxon>
        <taxon>Spermatophyta</taxon>
        <taxon>Magnoliopsida</taxon>
        <taxon>Liliopsida</taxon>
        <taxon>Poales</taxon>
        <taxon>Poaceae</taxon>
        <taxon>PACMAD clade</taxon>
        <taxon>Arundinoideae</taxon>
        <taxon>Arundineae</taxon>
        <taxon>Arundo</taxon>
    </lineage>
</organism>
<reference evidence="2" key="1">
    <citation type="submission" date="2014-09" db="EMBL/GenBank/DDBJ databases">
        <authorList>
            <person name="Magalhaes I.L.F."/>
            <person name="Oliveira U."/>
            <person name="Santos F.R."/>
            <person name="Vidigal T.H.D.A."/>
            <person name="Brescovit A.D."/>
            <person name="Santos A.J."/>
        </authorList>
    </citation>
    <scope>NUCLEOTIDE SEQUENCE</scope>
    <source>
        <tissue evidence="2">Shoot tissue taken approximately 20 cm above the soil surface</tissue>
    </source>
</reference>
<keyword evidence="1" id="KW-0472">Membrane</keyword>
<keyword evidence="1" id="KW-0812">Transmembrane</keyword>
<protein>
    <submittedName>
        <fullName evidence="2">Uncharacterized protein</fullName>
    </submittedName>
</protein>
<proteinExistence type="predicted"/>
<reference evidence="2" key="2">
    <citation type="journal article" date="2015" name="Data Brief">
        <title>Shoot transcriptome of the giant reed, Arundo donax.</title>
        <authorList>
            <person name="Barrero R.A."/>
            <person name="Guerrero F.D."/>
            <person name="Moolhuijzen P."/>
            <person name="Goolsby J.A."/>
            <person name="Tidwell J."/>
            <person name="Bellgard S.E."/>
            <person name="Bellgard M.I."/>
        </authorList>
    </citation>
    <scope>NUCLEOTIDE SEQUENCE</scope>
    <source>
        <tissue evidence="2">Shoot tissue taken approximately 20 cm above the soil surface</tissue>
    </source>
</reference>
<evidence type="ECO:0000256" key="1">
    <source>
        <dbReference type="SAM" id="Phobius"/>
    </source>
</evidence>
<evidence type="ECO:0000313" key="2">
    <source>
        <dbReference type="EMBL" id="JAE09352.1"/>
    </source>
</evidence>
<keyword evidence="1" id="KW-1133">Transmembrane helix</keyword>
<dbReference type="AlphaFoldDB" id="A0A0A9FAH3"/>
<name>A0A0A9FAH3_ARUDO</name>
<dbReference type="EMBL" id="GBRH01188544">
    <property type="protein sequence ID" value="JAE09352.1"/>
    <property type="molecule type" value="Transcribed_RNA"/>
</dbReference>
<sequence>MHDSNRAIKPAKSIGSFLCVFLDQVVSCGYLLIYLP</sequence>